<dbReference type="Pfam" id="PF00155">
    <property type="entry name" value="Aminotran_1_2"/>
    <property type="match status" value="1"/>
</dbReference>
<comment type="cofactor">
    <cofactor evidence="1 6">
        <name>pyridoxal 5'-phosphate</name>
        <dbReference type="ChEBI" id="CHEBI:597326"/>
    </cofactor>
</comment>
<keyword evidence="4 6" id="KW-0808">Transferase</keyword>
<comment type="similarity">
    <text evidence="2 6">Belongs to the class-I pyridoxal-phosphate-dependent aminotransferase family.</text>
</comment>
<accession>A0A7D9H527</accession>
<dbReference type="EMBL" id="LR633967">
    <property type="protein sequence ID" value="VUX56036.1"/>
    <property type="molecule type" value="Genomic_DNA"/>
</dbReference>
<dbReference type="PROSITE" id="PS00105">
    <property type="entry name" value="AA_TRANSFER_CLASS_1"/>
    <property type="match status" value="1"/>
</dbReference>
<dbReference type="InterPro" id="IPR015424">
    <property type="entry name" value="PyrdxlP-dep_Trfase"/>
</dbReference>
<dbReference type="InterPro" id="IPR015421">
    <property type="entry name" value="PyrdxlP-dep_Trfase_major"/>
</dbReference>
<dbReference type="InterPro" id="IPR015422">
    <property type="entry name" value="PyrdxlP-dep_Trfase_small"/>
</dbReference>
<dbReference type="GO" id="GO:0008483">
    <property type="term" value="F:transaminase activity"/>
    <property type="evidence" value="ECO:0007669"/>
    <property type="project" value="UniProtKB-KW"/>
</dbReference>
<proteinExistence type="inferred from homology"/>
<dbReference type="GO" id="GO:0006520">
    <property type="term" value="P:amino acid metabolic process"/>
    <property type="evidence" value="ECO:0007669"/>
    <property type="project" value="InterPro"/>
</dbReference>
<organism evidence="9">
    <name type="scientific">uncultured Woeseiaceae bacterium</name>
    <dbReference type="NCBI Taxonomy" id="1983305"/>
    <lineage>
        <taxon>Bacteria</taxon>
        <taxon>Pseudomonadati</taxon>
        <taxon>Pseudomonadota</taxon>
        <taxon>Gammaproteobacteria</taxon>
        <taxon>Woeseiales</taxon>
        <taxon>Woeseiaceae</taxon>
        <taxon>environmental samples</taxon>
    </lineage>
</organism>
<feature type="domain" description="Aminotransferase class I/classII large" evidence="8">
    <location>
        <begin position="44"/>
        <end position="396"/>
    </location>
</feature>
<keyword evidence="3 6" id="KW-0032">Aminotransferase</keyword>
<evidence type="ECO:0000256" key="5">
    <source>
        <dbReference type="ARBA" id="ARBA00022898"/>
    </source>
</evidence>
<dbReference type="PANTHER" id="PTHR46383:SF1">
    <property type="entry name" value="ASPARTATE AMINOTRANSFERASE"/>
    <property type="match status" value="1"/>
</dbReference>
<evidence type="ECO:0000313" key="9">
    <source>
        <dbReference type="EMBL" id="VUX56036.1"/>
    </source>
</evidence>
<dbReference type="AlphaFoldDB" id="A0A7D9H527"/>
<keyword evidence="5" id="KW-0663">Pyridoxal phosphate</keyword>
<evidence type="ECO:0000259" key="8">
    <source>
        <dbReference type="Pfam" id="PF00155"/>
    </source>
</evidence>
<feature type="region of interest" description="Disordered" evidence="7">
    <location>
        <begin position="1"/>
        <end position="22"/>
    </location>
</feature>
<dbReference type="SUPFAM" id="SSF53383">
    <property type="entry name" value="PLP-dependent transferases"/>
    <property type="match status" value="1"/>
</dbReference>
<evidence type="ECO:0000256" key="1">
    <source>
        <dbReference type="ARBA" id="ARBA00001933"/>
    </source>
</evidence>
<gene>
    <name evidence="9" type="ORF">JTBM06_V1_240006</name>
</gene>
<dbReference type="EC" id="2.6.1.-" evidence="6"/>
<protein>
    <recommendedName>
        <fullName evidence="6">Aminotransferase</fullName>
        <ecNumber evidence="6">2.6.1.-</ecNumber>
    </recommendedName>
</protein>
<dbReference type="GO" id="GO:0030170">
    <property type="term" value="F:pyridoxal phosphate binding"/>
    <property type="evidence" value="ECO:0007669"/>
    <property type="project" value="InterPro"/>
</dbReference>
<dbReference type="PANTHER" id="PTHR46383">
    <property type="entry name" value="ASPARTATE AMINOTRANSFERASE"/>
    <property type="match status" value="1"/>
</dbReference>
<evidence type="ECO:0000256" key="3">
    <source>
        <dbReference type="ARBA" id="ARBA00022576"/>
    </source>
</evidence>
<dbReference type="InterPro" id="IPR004839">
    <property type="entry name" value="Aminotransferase_I/II_large"/>
</dbReference>
<evidence type="ECO:0000256" key="6">
    <source>
        <dbReference type="RuleBase" id="RU000481"/>
    </source>
</evidence>
<dbReference type="Gene3D" id="3.40.640.10">
    <property type="entry name" value="Type I PLP-dependent aspartate aminotransferase-like (Major domain)"/>
    <property type="match status" value="1"/>
</dbReference>
<evidence type="ECO:0000256" key="4">
    <source>
        <dbReference type="ARBA" id="ARBA00022679"/>
    </source>
</evidence>
<evidence type="ECO:0000256" key="7">
    <source>
        <dbReference type="SAM" id="MobiDB-lite"/>
    </source>
</evidence>
<dbReference type="InterPro" id="IPR050596">
    <property type="entry name" value="AspAT/PAT-like"/>
</dbReference>
<name>A0A7D9H527_9GAMM</name>
<dbReference type="InterPro" id="IPR004838">
    <property type="entry name" value="NHTrfase_class1_PyrdxlP-BS"/>
</dbReference>
<dbReference type="CDD" id="cd00609">
    <property type="entry name" value="AAT_like"/>
    <property type="match status" value="1"/>
</dbReference>
<evidence type="ECO:0000256" key="2">
    <source>
        <dbReference type="ARBA" id="ARBA00007441"/>
    </source>
</evidence>
<dbReference type="Gene3D" id="3.90.1150.10">
    <property type="entry name" value="Aspartate Aminotransferase, domain 1"/>
    <property type="match status" value="1"/>
</dbReference>
<reference evidence="9" key="1">
    <citation type="submission" date="2019-07" db="EMBL/GenBank/DDBJ databases">
        <authorList>
            <person name="Weber M."/>
            <person name="Kostadinov I."/>
            <person name="Kostadinov D I."/>
        </authorList>
    </citation>
    <scope>NUCLEOTIDE SEQUENCE</scope>
    <source>
        <strain evidence="9">Gfbio:sag-sample-m06:053724c1-46a9-4a36-b237-ea2bf867836b</strain>
    </source>
</reference>
<sequence>MAASPEHVKRSRDGVRSRRVSDIPESSTVAIADLAARMRREGHKVIDFSAGRAAEHSPDLACEAAIEALRGGQTHQTEARGRPEYLQACSDKLQRCNGLAMDPESNIIATLGCKQGLVLSLLASIDVGDEVIIEDPCFVSYAPTIRLLGGVPVIAPLNPENGFRWKSDDLKHAITDKTRVILYCSPHNPAGVVHTRDDLDLIAKIAVNHDLTVIADEIYEAVTWGGRSHIPISGLPGMESRTIGLMGMTKSYSMGGWRIGYAYAAPHYIAAMTKLQQHLMTCAGSFAQLGAARALAEDVTKAMQPLWSDWEARCQYVTEVLNSHPLFSVAMPEGGFYAWVDIINSGLSSQDFSARLIKEKQVAVVPGGSFGPASDNYIRITCVRSWDEVREGVSRIAAFADAL</sequence>